<proteinExistence type="predicted"/>
<dbReference type="AlphaFoldDB" id="A0A3D8PM55"/>
<evidence type="ECO:0000313" key="12">
    <source>
        <dbReference type="Proteomes" id="UP000257143"/>
    </source>
</evidence>
<dbReference type="GO" id="GO:0005829">
    <property type="term" value="C:cytosol"/>
    <property type="evidence" value="ECO:0007669"/>
    <property type="project" value="TreeGrafter"/>
</dbReference>
<keyword evidence="5 8" id="KW-0238">DNA-binding</keyword>
<sequence>MSQRILIVDDEKPIVTLLNYNVEKAGFSTDIAYDGLEAIQKAENNEYDLIILDLMLPEMDGMEVCKHLRNNRNETPILMLTAKDDEFDKVLGLELGADDYLTKPFSPKEVVARIKAILRRTKKTTQTSFNKLKVGDLTIFPERYEAEVHSNVITFTRKEFELLFYLASNKGKVISRDQLLSGVWDYDFVGDTRIVDVHISHLRDKIEPNSKKPIYIKTVRGLGYKLEDPAQ</sequence>
<dbReference type="PANTHER" id="PTHR48111">
    <property type="entry name" value="REGULATOR OF RPOS"/>
    <property type="match status" value="1"/>
</dbReference>
<dbReference type="InterPro" id="IPR001789">
    <property type="entry name" value="Sig_transdc_resp-reg_receiver"/>
</dbReference>
<dbReference type="Gene3D" id="6.10.250.690">
    <property type="match status" value="1"/>
</dbReference>
<dbReference type="SUPFAM" id="SSF52172">
    <property type="entry name" value="CheY-like"/>
    <property type="match status" value="1"/>
</dbReference>
<comment type="caution">
    <text evidence="11">The sequence shown here is derived from an EMBL/GenBank/DDBJ whole genome shotgun (WGS) entry which is preliminary data.</text>
</comment>
<keyword evidence="6" id="KW-0804">Transcription</keyword>
<evidence type="ECO:0000313" key="11">
    <source>
        <dbReference type="EMBL" id="RDW16318.1"/>
    </source>
</evidence>
<dbReference type="CDD" id="cd00383">
    <property type="entry name" value="trans_reg_C"/>
    <property type="match status" value="1"/>
</dbReference>
<keyword evidence="12" id="KW-1185">Reference proteome</keyword>
<dbReference type="PROSITE" id="PS51755">
    <property type="entry name" value="OMPR_PHOB"/>
    <property type="match status" value="1"/>
</dbReference>
<dbReference type="GO" id="GO:0006355">
    <property type="term" value="P:regulation of DNA-templated transcription"/>
    <property type="evidence" value="ECO:0007669"/>
    <property type="project" value="InterPro"/>
</dbReference>
<dbReference type="RefSeq" id="WP_115774504.1">
    <property type="nucleotide sequence ID" value="NZ_PIOC01000027.1"/>
</dbReference>
<evidence type="ECO:0000256" key="7">
    <source>
        <dbReference type="PROSITE-ProRule" id="PRU00169"/>
    </source>
</evidence>
<evidence type="ECO:0000259" key="9">
    <source>
        <dbReference type="PROSITE" id="PS50110"/>
    </source>
</evidence>
<dbReference type="Gene3D" id="3.40.50.2300">
    <property type="match status" value="1"/>
</dbReference>
<evidence type="ECO:0000256" key="3">
    <source>
        <dbReference type="ARBA" id="ARBA00023012"/>
    </source>
</evidence>
<feature type="DNA-binding region" description="OmpR/PhoB-type" evidence="8">
    <location>
        <begin position="129"/>
        <end position="228"/>
    </location>
</feature>
<reference evidence="12" key="1">
    <citation type="submission" date="2017-11" db="EMBL/GenBank/DDBJ databases">
        <authorList>
            <person name="Zhu W."/>
        </authorList>
    </citation>
    <scope>NUCLEOTIDE SEQUENCE [LARGE SCALE GENOMIC DNA]</scope>
    <source>
        <strain evidence="12">CAU 1183</strain>
    </source>
</reference>
<dbReference type="InterPro" id="IPR039420">
    <property type="entry name" value="WalR-like"/>
</dbReference>
<dbReference type="PANTHER" id="PTHR48111:SF73">
    <property type="entry name" value="ALKALINE PHOSPHATASE SYNTHESIS TRANSCRIPTIONAL REGULATORY PROTEIN PHOP"/>
    <property type="match status" value="1"/>
</dbReference>
<accession>A0A3D8PM55</accession>
<evidence type="ECO:0000256" key="5">
    <source>
        <dbReference type="ARBA" id="ARBA00023125"/>
    </source>
</evidence>
<protein>
    <submittedName>
        <fullName evidence="11">DNA-binding response regulator</fullName>
    </submittedName>
</protein>
<evidence type="ECO:0000256" key="2">
    <source>
        <dbReference type="ARBA" id="ARBA00022553"/>
    </source>
</evidence>
<organism evidence="11 12">
    <name type="scientific">Oceanobacillus arenosus</name>
    <dbReference type="NCBI Taxonomy" id="1229153"/>
    <lineage>
        <taxon>Bacteria</taxon>
        <taxon>Bacillati</taxon>
        <taxon>Bacillota</taxon>
        <taxon>Bacilli</taxon>
        <taxon>Bacillales</taxon>
        <taxon>Bacillaceae</taxon>
        <taxon>Oceanobacillus</taxon>
    </lineage>
</organism>
<evidence type="ECO:0000256" key="1">
    <source>
        <dbReference type="ARBA" id="ARBA00004496"/>
    </source>
</evidence>
<dbReference type="Pfam" id="PF00486">
    <property type="entry name" value="Trans_reg_C"/>
    <property type="match status" value="1"/>
</dbReference>
<dbReference type="FunFam" id="3.40.50.2300:FF:000001">
    <property type="entry name" value="DNA-binding response regulator PhoB"/>
    <property type="match status" value="1"/>
</dbReference>
<keyword evidence="4" id="KW-0805">Transcription regulation</keyword>
<feature type="domain" description="Response regulatory" evidence="9">
    <location>
        <begin position="4"/>
        <end position="118"/>
    </location>
</feature>
<dbReference type="InterPro" id="IPR016032">
    <property type="entry name" value="Sig_transdc_resp-reg_C-effctor"/>
</dbReference>
<dbReference type="FunFam" id="1.10.10.10:FF:000018">
    <property type="entry name" value="DNA-binding response regulator ResD"/>
    <property type="match status" value="1"/>
</dbReference>
<evidence type="ECO:0000259" key="10">
    <source>
        <dbReference type="PROSITE" id="PS51755"/>
    </source>
</evidence>
<feature type="modified residue" description="4-aspartylphosphate" evidence="7">
    <location>
        <position position="53"/>
    </location>
</feature>
<evidence type="ECO:0000256" key="4">
    <source>
        <dbReference type="ARBA" id="ARBA00023015"/>
    </source>
</evidence>
<name>A0A3D8PM55_9BACI</name>
<dbReference type="InterPro" id="IPR036388">
    <property type="entry name" value="WH-like_DNA-bd_sf"/>
</dbReference>
<feature type="domain" description="OmpR/PhoB-type" evidence="10">
    <location>
        <begin position="129"/>
        <end position="228"/>
    </location>
</feature>
<dbReference type="GO" id="GO:0000156">
    <property type="term" value="F:phosphorelay response regulator activity"/>
    <property type="evidence" value="ECO:0007669"/>
    <property type="project" value="TreeGrafter"/>
</dbReference>
<dbReference type="SMART" id="SM00862">
    <property type="entry name" value="Trans_reg_C"/>
    <property type="match status" value="1"/>
</dbReference>
<keyword evidence="3" id="KW-0902">Two-component regulatory system</keyword>
<dbReference type="GO" id="GO:0000976">
    <property type="term" value="F:transcription cis-regulatory region binding"/>
    <property type="evidence" value="ECO:0007669"/>
    <property type="project" value="TreeGrafter"/>
</dbReference>
<keyword evidence="2 7" id="KW-0597">Phosphoprotein</keyword>
<dbReference type="Gene3D" id="1.10.10.10">
    <property type="entry name" value="Winged helix-like DNA-binding domain superfamily/Winged helix DNA-binding domain"/>
    <property type="match status" value="1"/>
</dbReference>
<dbReference type="SMART" id="SM00448">
    <property type="entry name" value="REC"/>
    <property type="match status" value="1"/>
</dbReference>
<dbReference type="Proteomes" id="UP000257143">
    <property type="component" value="Unassembled WGS sequence"/>
</dbReference>
<dbReference type="InterPro" id="IPR001867">
    <property type="entry name" value="OmpR/PhoB-type_DNA-bd"/>
</dbReference>
<dbReference type="SUPFAM" id="SSF46894">
    <property type="entry name" value="C-terminal effector domain of the bipartite response regulators"/>
    <property type="match status" value="1"/>
</dbReference>
<dbReference type="Pfam" id="PF00072">
    <property type="entry name" value="Response_reg"/>
    <property type="match status" value="1"/>
</dbReference>
<dbReference type="OrthoDB" id="9790442at2"/>
<gene>
    <name evidence="11" type="ORF">CWR48_16865</name>
</gene>
<comment type="subcellular location">
    <subcellularLocation>
        <location evidence="1">Cytoplasm</location>
    </subcellularLocation>
</comment>
<dbReference type="GO" id="GO:0032993">
    <property type="term" value="C:protein-DNA complex"/>
    <property type="evidence" value="ECO:0007669"/>
    <property type="project" value="TreeGrafter"/>
</dbReference>
<evidence type="ECO:0000256" key="6">
    <source>
        <dbReference type="ARBA" id="ARBA00023163"/>
    </source>
</evidence>
<evidence type="ECO:0000256" key="8">
    <source>
        <dbReference type="PROSITE-ProRule" id="PRU01091"/>
    </source>
</evidence>
<dbReference type="EMBL" id="PIOC01000027">
    <property type="protein sequence ID" value="RDW16318.1"/>
    <property type="molecule type" value="Genomic_DNA"/>
</dbReference>
<dbReference type="InterPro" id="IPR011006">
    <property type="entry name" value="CheY-like_superfamily"/>
</dbReference>
<dbReference type="PROSITE" id="PS50110">
    <property type="entry name" value="RESPONSE_REGULATORY"/>
    <property type="match status" value="1"/>
</dbReference>